<evidence type="ECO:0000313" key="2">
    <source>
        <dbReference type="EMBL" id="AQT04260.1"/>
    </source>
</evidence>
<proteinExistence type="predicted"/>
<dbReference type="AlphaFoldDB" id="A0A1U9LD75"/>
<dbReference type="KEGG" id="aper:A0U91_03755"/>
<feature type="compositionally biased region" description="Basic and acidic residues" evidence="1">
    <location>
        <begin position="100"/>
        <end position="117"/>
    </location>
</feature>
<protein>
    <submittedName>
        <fullName evidence="2">Uncharacterized protein</fullName>
    </submittedName>
</protein>
<gene>
    <name evidence="2" type="ORF">A0U91_03755</name>
</gene>
<sequence length="262" mass="29377">MVVTHSGTSYTPGRETIAAQTVRQQEFSMSHTPRSSRPARSARWQNLLRLASVSAVLAATGCAQTPQQQAYHSALEHARTDPSFCYSHQYDTLLAEAMQRDHSLQSSKTPDRDDKPDSSFQPTMAISVTGATAMPDLSLPPYFHRVCRLSTKLPDGKTENGFLTFTYLIRENKVQSALTEWYSDAEVTQEYDATMKQIEAGLDMNNPDLKSCIQRYPAFDAPSKDPIVQQGALDLRAHLVRRCLANKAALKDLYSDLYFIHR</sequence>
<dbReference type="EMBL" id="CP014687">
    <property type="protein sequence ID" value="AQT04260.1"/>
    <property type="molecule type" value="Genomic_DNA"/>
</dbReference>
<accession>A0A1U9LD75</accession>
<evidence type="ECO:0000313" key="3">
    <source>
        <dbReference type="Proteomes" id="UP000189055"/>
    </source>
</evidence>
<reference evidence="2 3" key="1">
    <citation type="submission" date="2016-03" db="EMBL/GenBank/DDBJ databases">
        <title>Acetic acid bacteria sequencing.</title>
        <authorList>
            <person name="Brandt J."/>
            <person name="Jakob F."/>
            <person name="Vogel R.F."/>
        </authorList>
    </citation>
    <scope>NUCLEOTIDE SEQUENCE [LARGE SCALE GENOMIC DNA]</scope>
    <source>
        <strain evidence="2 3">TMW2.1084</strain>
    </source>
</reference>
<name>A0A1U9LD75_9PROT</name>
<evidence type="ECO:0000256" key="1">
    <source>
        <dbReference type="SAM" id="MobiDB-lite"/>
    </source>
</evidence>
<feature type="region of interest" description="Disordered" evidence="1">
    <location>
        <begin position="100"/>
        <end position="122"/>
    </location>
</feature>
<organism evidence="2 3">
    <name type="scientific">Acetobacter persici</name>
    <dbReference type="NCBI Taxonomy" id="1076596"/>
    <lineage>
        <taxon>Bacteria</taxon>
        <taxon>Pseudomonadati</taxon>
        <taxon>Pseudomonadota</taxon>
        <taxon>Alphaproteobacteria</taxon>
        <taxon>Acetobacterales</taxon>
        <taxon>Acetobacteraceae</taxon>
        <taxon>Acetobacter</taxon>
    </lineage>
</organism>
<dbReference type="Proteomes" id="UP000189055">
    <property type="component" value="Chromosome"/>
</dbReference>